<comment type="similarity">
    <text evidence="7">Belongs to the TonB-dependent receptor family.</text>
</comment>
<evidence type="ECO:0000256" key="4">
    <source>
        <dbReference type="ARBA" id="ARBA00022692"/>
    </source>
</evidence>
<keyword evidence="4 7" id="KW-0812">Transmembrane</keyword>
<organism evidence="10 11">
    <name type="scientific">Sphingomonas sinipercae</name>
    <dbReference type="NCBI Taxonomy" id="2714944"/>
    <lineage>
        <taxon>Bacteria</taxon>
        <taxon>Pseudomonadati</taxon>
        <taxon>Pseudomonadota</taxon>
        <taxon>Alphaproteobacteria</taxon>
        <taxon>Sphingomonadales</taxon>
        <taxon>Sphingomonadaceae</taxon>
        <taxon>Sphingomonas</taxon>
    </lineage>
</organism>
<dbReference type="InterPro" id="IPR037066">
    <property type="entry name" value="Plug_dom_sf"/>
</dbReference>
<evidence type="ECO:0000256" key="8">
    <source>
        <dbReference type="SAM" id="SignalP"/>
    </source>
</evidence>
<evidence type="ECO:0000256" key="5">
    <source>
        <dbReference type="ARBA" id="ARBA00023136"/>
    </source>
</evidence>
<dbReference type="PROSITE" id="PS52016">
    <property type="entry name" value="TONB_DEPENDENT_REC_3"/>
    <property type="match status" value="1"/>
</dbReference>
<dbReference type="Gene3D" id="2.170.130.10">
    <property type="entry name" value="TonB-dependent receptor, plug domain"/>
    <property type="match status" value="1"/>
</dbReference>
<dbReference type="Pfam" id="PF07715">
    <property type="entry name" value="Plug"/>
    <property type="match status" value="1"/>
</dbReference>
<keyword evidence="11" id="KW-1185">Reference proteome</keyword>
<protein>
    <submittedName>
        <fullName evidence="10">TonB-dependent receptor</fullName>
    </submittedName>
</protein>
<keyword evidence="2 7" id="KW-0813">Transport</keyword>
<dbReference type="Pfam" id="PF07660">
    <property type="entry name" value="STN"/>
    <property type="match status" value="1"/>
</dbReference>
<dbReference type="SUPFAM" id="SSF56935">
    <property type="entry name" value="Porins"/>
    <property type="match status" value="1"/>
</dbReference>
<keyword evidence="10" id="KW-0675">Receptor</keyword>
<dbReference type="EMBL" id="CP049871">
    <property type="protein sequence ID" value="QIL01370.1"/>
    <property type="molecule type" value="Genomic_DNA"/>
</dbReference>
<dbReference type="PANTHER" id="PTHR47234:SF3">
    <property type="entry name" value="SECRETIN_TONB SHORT N-TERMINAL DOMAIN-CONTAINING PROTEIN"/>
    <property type="match status" value="1"/>
</dbReference>
<proteinExistence type="inferred from homology"/>
<dbReference type="RefSeq" id="WP_166091802.1">
    <property type="nucleotide sequence ID" value="NZ_CP049871.1"/>
</dbReference>
<dbReference type="SMART" id="SM00965">
    <property type="entry name" value="STN"/>
    <property type="match status" value="1"/>
</dbReference>
<keyword evidence="6 7" id="KW-0998">Cell outer membrane</keyword>
<evidence type="ECO:0000259" key="9">
    <source>
        <dbReference type="SMART" id="SM00965"/>
    </source>
</evidence>
<keyword evidence="3 7" id="KW-1134">Transmembrane beta strand</keyword>
<evidence type="ECO:0000256" key="1">
    <source>
        <dbReference type="ARBA" id="ARBA00004571"/>
    </source>
</evidence>
<dbReference type="InterPro" id="IPR036942">
    <property type="entry name" value="Beta-barrel_TonB_sf"/>
</dbReference>
<keyword evidence="8" id="KW-0732">Signal</keyword>
<evidence type="ECO:0000256" key="3">
    <source>
        <dbReference type="ARBA" id="ARBA00022452"/>
    </source>
</evidence>
<sequence length="862" mass="91772">MARYHAPFIVGSCIAAAIAAPAAAQAQVVTFAIPAGPLGAALDIWAKQSGRQVIYRADEVAGIKTAGVQGNVTAEQALAMLLDNSGLSTRQDRSGAFAIVRVAAEAGNGIADGTAEAATIVVTGTRLRNLEAIASPITTYTRRDIERAGRADLADFLQILPQNFSGGSYGLTPDGVNGGGAEALLNVSGAVSPNLRGLGPGSTLTLINGHRVAPSSGSAFVDIGIIPQSAIQRIDIIPDGASAVYGSDAVGGVVNIILRDRLEGAESQIAYEQSGDGEYWNVEGTQSAGTDWTSGGLLVSARYRKRSDLDTSDRSFSKNVPGIDRPDLVLRPDLYPPATEKSLFAVVRQDLSSTVRAEVDGWLSRRDQDQVVGGFYVSQFGARSDQYSLNGSVDIELPRGLRGNVAGGYARSGEKVSQGNLSQANGLEYLIKGDQKSDLWYASGNVGGRLFQLGGGAAEFSLGAEHRSEEFKFAFTGDANVSRDISRNVDSAYGELLLPLLKAPASPFLKSMSVSLAGRYDHYSDVGGAWTGRAGFLANVAGARLRSTYSTAFRAPTLNDLSKAGQLFILGDPFSYYSPDRPGDFARVINPLGYGDLKPERARIFTAGADITPSAIPGFGASATYFQYKYRNRLATPPFSSDILLQPDVYGGVFSPITDVSQVEDLIAFAEANGGSVLFFDPSIPLSDYEYIIDLTFRNIAAQRVTGLDIDAHYDHDAGGIAWSARGAATFVFRDDRKITESSQPNDVVGRFGEQPKFKFRGELTGSKGRVTAVAALNHVSGFKNTNVLGDPRIGTFTTADLMLQFRLRQDGERGTGIMVGVRNLFDKAPPYVDRGDDAPSYDPANANPLGRVFLARVSHRW</sequence>
<dbReference type="Proteomes" id="UP000502502">
    <property type="component" value="Chromosome"/>
</dbReference>
<dbReference type="InterPro" id="IPR039426">
    <property type="entry name" value="TonB-dep_rcpt-like"/>
</dbReference>
<feature type="signal peptide" evidence="8">
    <location>
        <begin position="1"/>
        <end position="26"/>
    </location>
</feature>
<dbReference type="KEGG" id="ssin:G7078_00200"/>
<dbReference type="AlphaFoldDB" id="A0A6G7ZKD4"/>
<dbReference type="InterPro" id="IPR011662">
    <property type="entry name" value="Secretin/TonB_short_N"/>
</dbReference>
<dbReference type="GO" id="GO:0009279">
    <property type="term" value="C:cell outer membrane"/>
    <property type="evidence" value="ECO:0007669"/>
    <property type="project" value="UniProtKB-SubCell"/>
</dbReference>
<evidence type="ECO:0000313" key="11">
    <source>
        <dbReference type="Proteomes" id="UP000502502"/>
    </source>
</evidence>
<dbReference type="InterPro" id="IPR012910">
    <property type="entry name" value="Plug_dom"/>
</dbReference>
<keyword evidence="5 7" id="KW-0472">Membrane</keyword>
<dbReference type="Gene3D" id="2.40.170.20">
    <property type="entry name" value="TonB-dependent receptor, beta-barrel domain"/>
    <property type="match status" value="1"/>
</dbReference>
<gene>
    <name evidence="10" type="ORF">G7078_00200</name>
</gene>
<evidence type="ECO:0000256" key="2">
    <source>
        <dbReference type="ARBA" id="ARBA00022448"/>
    </source>
</evidence>
<reference evidence="10 11" key="1">
    <citation type="submission" date="2020-03" db="EMBL/GenBank/DDBJ databases">
        <title>Sphingomonas sp. nov., isolated from fish.</title>
        <authorList>
            <person name="Hyun D.-W."/>
            <person name="Bae J.-W."/>
        </authorList>
    </citation>
    <scope>NUCLEOTIDE SEQUENCE [LARGE SCALE GENOMIC DNA]</scope>
    <source>
        <strain evidence="10 11">HDW15C</strain>
    </source>
</reference>
<name>A0A6G7ZKD4_9SPHN</name>
<feature type="domain" description="Secretin/TonB short N-terminal" evidence="9">
    <location>
        <begin position="51"/>
        <end position="102"/>
    </location>
</feature>
<evidence type="ECO:0000313" key="10">
    <source>
        <dbReference type="EMBL" id="QIL01370.1"/>
    </source>
</evidence>
<feature type="chain" id="PRO_5026056317" evidence="8">
    <location>
        <begin position="27"/>
        <end position="862"/>
    </location>
</feature>
<evidence type="ECO:0000256" key="7">
    <source>
        <dbReference type="PROSITE-ProRule" id="PRU01360"/>
    </source>
</evidence>
<comment type="subcellular location">
    <subcellularLocation>
        <location evidence="1 7">Cell outer membrane</location>
        <topology evidence="1 7">Multi-pass membrane protein</topology>
    </subcellularLocation>
</comment>
<evidence type="ECO:0000256" key="6">
    <source>
        <dbReference type="ARBA" id="ARBA00023237"/>
    </source>
</evidence>
<accession>A0A6G7ZKD4</accession>
<dbReference type="PANTHER" id="PTHR47234">
    <property type="match status" value="1"/>
</dbReference>
<dbReference type="Gene3D" id="3.55.50.30">
    <property type="match status" value="1"/>
</dbReference>